<dbReference type="InterPro" id="IPR000819">
    <property type="entry name" value="Peptidase_M17_C"/>
</dbReference>
<sequence>MHLFDLKNNKLPQVTIKDYSTFTDDYDALENVVIFVDSDEALETIPFDVLINHRLQAAIEAGLFSWKEDEVFHTTLRNDIGTKVSVAKVDDPTKFEVLTLAGDIADEHSGRSIAIYPHDMGAANAYGVTEAMIAAIVAKDFEMPKYTSESPKPKAKIEDIIVVVIKWNDPSKDGCAPGDHIFNPPDYKCICGKTMDQVSKEWHSWCSTESFDRTLAEAKGNNIARYLTAMPTNKLTPGIYNTFLHDLAAHYGWEIEVFGKQRLKSLNAGAFLSVTRASSNDEACIVHLTYKPKFYVPPIKTLSLVGKGICFDTGGLQIKDSEGMRHMNGDMGGSATAVGVMVAVTEQRLQFKIDCWLALAENDIGPDSPKPGDVVTAANGKTIELVDLDAEGRMVLADTMYFASKNNPNLMITMATLTGSMVGALDETYSGAITNKPALVDMIINAGRLSGERVWPFPFDKDYDEHIESDIADLKQCSDDDNADHIIAARFLSNFLDTECSWVHLDLSSIEREDGLGHIPTFNTGFGVRFTLKFLELKWGVL</sequence>
<dbReference type="CDD" id="cd00433">
    <property type="entry name" value="Peptidase_M17"/>
    <property type="match status" value="1"/>
</dbReference>
<dbReference type="AlphaFoldDB" id="A0A0F9NBR6"/>
<evidence type="ECO:0000259" key="5">
    <source>
        <dbReference type="Pfam" id="PF00883"/>
    </source>
</evidence>
<dbReference type="GO" id="GO:0006508">
    <property type="term" value="P:proteolysis"/>
    <property type="evidence" value="ECO:0007669"/>
    <property type="project" value="UniProtKB-KW"/>
</dbReference>
<reference evidence="6" key="1">
    <citation type="journal article" date="2015" name="Nature">
        <title>Complex archaea that bridge the gap between prokaryotes and eukaryotes.</title>
        <authorList>
            <person name="Spang A."/>
            <person name="Saw J.H."/>
            <person name="Jorgensen S.L."/>
            <person name="Zaremba-Niedzwiedzka K."/>
            <person name="Martijn J."/>
            <person name="Lind A.E."/>
            <person name="van Eijk R."/>
            <person name="Schleper C."/>
            <person name="Guy L."/>
            <person name="Ettema T.J."/>
        </authorList>
    </citation>
    <scope>NUCLEOTIDE SEQUENCE</scope>
</reference>
<evidence type="ECO:0000256" key="2">
    <source>
        <dbReference type="ARBA" id="ARBA00022438"/>
    </source>
</evidence>
<comment type="caution">
    <text evidence="6">The sequence shown here is derived from an EMBL/GenBank/DDBJ whole genome shotgun (WGS) entry which is preliminary data.</text>
</comment>
<keyword evidence="4" id="KW-0378">Hydrolase</keyword>
<keyword evidence="3" id="KW-0645">Protease</keyword>
<dbReference type="GO" id="GO:0030145">
    <property type="term" value="F:manganese ion binding"/>
    <property type="evidence" value="ECO:0007669"/>
    <property type="project" value="InterPro"/>
</dbReference>
<dbReference type="GO" id="GO:0005737">
    <property type="term" value="C:cytoplasm"/>
    <property type="evidence" value="ECO:0007669"/>
    <property type="project" value="InterPro"/>
</dbReference>
<gene>
    <name evidence="6" type="ORF">LCGC14_0985840</name>
</gene>
<protein>
    <recommendedName>
        <fullName evidence="5">Cytosol aminopeptidase domain-containing protein</fullName>
    </recommendedName>
</protein>
<dbReference type="SUPFAM" id="SSF53187">
    <property type="entry name" value="Zn-dependent exopeptidases"/>
    <property type="match status" value="1"/>
</dbReference>
<evidence type="ECO:0000313" key="6">
    <source>
        <dbReference type="EMBL" id="KKN15464.1"/>
    </source>
</evidence>
<feature type="domain" description="Cytosol aminopeptidase" evidence="5">
    <location>
        <begin position="222"/>
        <end position="530"/>
    </location>
</feature>
<accession>A0A0F9NBR6</accession>
<name>A0A0F9NBR6_9ZZZZ</name>
<dbReference type="Pfam" id="PF00883">
    <property type="entry name" value="Peptidase_M17"/>
    <property type="match status" value="1"/>
</dbReference>
<dbReference type="InterPro" id="IPR011356">
    <property type="entry name" value="Leucine_aapep/pepB"/>
</dbReference>
<proteinExistence type="inferred from homology"/>
<evidence type="ECO:0000256" key="1">
    <source>
        <dbReference type="ARBA" id="ARBA00009528"/>
    </source>
</evidence>
<dbReference type="PRINTS" id="PR00481">
    <property type="entry name" value="LAMNOPPTDASE"/>
</dbReference>
<evidence type="ECO:0000256" key="3">
    <source>
        <dbReference type="ARBA" id="ARBA00022670"/>
    </source>
</evidence>
<dbReference type="Gene3D" id="3.40.630.10">
    <property type="entry name" value="Zn peptidases"/>
    <property type="match status" value="1"/>
</dbReference>
<dbReference type="EMBL" id="LAZR01003710">
    <property type="protein sequence ID" value="KKN15464.1"/>
    <property type="molecule type" value="Genomic_DNA"/>
</dbReference>
<dbReference type="PANTHER" id="PTHR11963:SF23">
    <property type="entry name" value="CYTOSOL AMINOPEPTIDASE"/>
    <property type="match status" value="1"/>
</dbReference>
<comment type="similarity">
    <text evidence="1">Belongs to the peptidase M17 family.</text>
</comment>
<keyword evidence="2" id="KW-0031">Aminopeptidase</keyword>
<evidence type="ECO:0000256" key="4">
    <source>
        <dbReference type="ARBA" id="ARBA00022801"/>
    </source>
</evidence>
<organism evidence="6">
    <name type="scientific">marine sediment metagenome</name>
    <dbReference type="NCBI Taxonomy" id="412755"/>
    <lineage>
        <taxon>unclassified sequences</taxon>
        <taxon>metagenomes</taxon>
        <taxon>ecological metagenomes</taxon>
    </lineage>
</organism>
<dbReference type="PANTHER" id="PTHR11963">
    <property type="entry name" value="LEUCINE AMINOPEPTIDASE-RELATED"/>
    <property type="match status" value="1"/>
</dbReference>
<dbReference type="GO" id="GO:0070006">
    <property type="term" value="F:metalloaminopeptidase activity"/>
    <property type="evidence" value="ECO:0007669"/>
    <property type="project" value="InterPro"/>
</dbReference>